<dbReference type="InterPro" id="IPR036249">
    <property type="entry name" value="Thioredoxin-like_sf"/>
</dbReference>
<dbReference type="InterPro" id="IPR012336">
    <property type="entry name" value="Thioredoxin-like_fold"/>
</dbReference>
<comment type="similarity">
    <text evidence="1">Belongs to the thioredoxin family. DsbC subfamily.</text>
</comment>
<proteinExistence type="inferred from homology"/>
<dbReference type="RefSeq" id="WP_228344802.1">
    <property type="nucleotide sequence ID" value="NZ_CP046056.1"/>
</dbReference>
<keyword evidence="1" id="KW-0732">Signal</keyword>
<name>A0A9X7UZ66_9GAMM</name>
<dbReference type="AlphaFoldDB" id="A0A9X7UZ66"/>
<organism evidence="3 4">
    <name type="scientific">Venatoribacter cucullus</name>
    <dbReference type="NCBI Taxonomy" id="2661630"/>
    <lineage>
        <taxon>Bacteria</taxon>
        <taxon>Pseudomonadati</taxon>
        <taxon>Pseudomonadota</taxon>
        <taxon>Gammaproteobacteria</taxon>
        <taxon>Oceanospirillales</taxon>
        <taxon>Oceanospirillaceae</taxon>
        <taxon>Venatoribacter</taxon>
    </lineage>
</organism>
<comment type="function">
    <text evidence="1">Required for disulfide bond formation in some periplasmic proteins. Acts by transferring its disulfide bond to other proteins and is reduced in the process.</text>
</comment>
<dbReference type="Gene3D" id="3.40.30.10">
    <property type="entry name" value="Glutaredoxin"/>
    <property type="match status" value="1"/>
</dbReference>
<dbReference type="PANTHER" id="PTHR35272:SF3">
    <property type="entry name" value="THIOL:DISULFIDE INTERCHANGE PROTEIN DSBC"/>
    <property type="match status" value="1"/>
</dbReference>
<evidence type="ECO:0000313" key="3">
    <source>
        <dbReference type="EMBL" id="QQD24741.1"/>
    </source>
</evidence>
<dbReference type="InterPro" id="IPR033954">
    <property type="entry name" value="DiS-bond_Isoase_DsbC/G"/>
</dbReference>
<keyword evidence="1" id="KW-0676">Redox-active center</keyword>
<dbReference type="Pfam" id="PF13098">
    <property type="entry name" value="Thioredoxin_2"/>
    <property type="match status" value="1"/>
</dbReference>
<evidence type="ECO:0000259" key="2">
    <source>
        <dbReference type="Pfam" id="PF13098"/>
    </source>
</evidence>
<keyword evidence="1" id="KW-0574">Periplasm</keyword>
<feature type="chain" id="PRO_5041019342" description="Thiol:disulfide interchange protein" evidence="1">
    <location>
        <begin position="21"/>
        <end position="283"/>
    </location>
</feature>
<accession>A0A9X7UZ66</accession>
<feature type="signal peptide" evidence="1">
    <location>
        <begin position="1"/>
        <end position="20"/>
    </location>
</feature>
<dbReference type="EMBL" id="CP046056">
    <property type="protein sequence ID" value="QQD24741.1"/>
    <property type="molecule type" value="Genomic_DNA"/>
</dbReference>
<dbReference type="GO" id="GO:0042597">
    <property type="term" value="C:periplasmic space"/>
    <property type="evidence" value="ECO:0007669"/>
    <property type="project" value="UniProtKB-SubCell"/>
</dbReference>
<reference evidence="3 4" key="1">
    <citation type="submission" date="2019-11" db="EMBL/GenBank/DDBJ databases">
        <title>Venatorbacter sp. nov. a predator of Campylobacter and other Gram-negative bacteria.</title>
        <authorList>
            <person name="Saeedi A."/>
            <person name="Cummings N.J."/>
            <person name="Connerton I.F."/>
            <person name="Connerton P.L."/>
        </authorList>
    </citation>
    <scope>NUCLEOTIDE SEQUENCE [LARGE SCALE GENOMIC DNA]</scope>
    <source>
        <strain evidence="3">XL5</strain>
    </source>
</reference>
<dbReference type="Proteomes" id="UP000596074">
    <property type="component" value="Chromosome"/>
</dbReference>
<dbReference type="InterPro" id="IPR051470">
    <property type="entry name" value="Thiol:disulfide_interchange"/>
</dbReference>
<protein>
    <recommendedName>
        <fullName evidence="1">Thiol:disulfide interchange protein</fullName>
    </recommendedName>
</protein>
<dbReference type="SUPFAM" id="SSF52833">
    <property type="entry name" value="Thioredoxin-like"/>
    <property type="match status" value="1"/>
</dbReference>
<dbReference type="PANTHER" id="PTHR35272">
    <property type="entry name" value="THIOL:DISULFIDE INTERCHANGE PROTEIN DSBC-RELATED"/>
    <property type="match status" value="1"/>
</dbReference>
<sequence length="283" mass="30963">MKKILIAALLSFGSVVAVQAAEATQEQQVEARLVSAFGPRLQVQEVVAVAGKQLLEVVLIDGSVMHMTPDMNYFLYRDELYQLTPGEVVNVTQSRLNPKRVSSLSKVTDQQSVLFAAKGKQKALINVFTDIDCGFCQKLHLEVPRLNELGIAVRYLAYPRAGINSPQTGQLTDSYQKLNYVWCAQDRTAAMTAMKNTQRDLGMAAQRVRQGAGSAAEQQYRDAEKKMQAMLSASKDCNAPITAQFELGHQVGVTGTPAIITEDGTLIPGYMPADELARRLGIL</sequence>
<feature type="domain" description="Thioredoxin-like fold" evidence="2">
    <location>
        <begin position="117"/>
        <end position="280"/>
    </location>
</feature>
<keyword evidence="4" id="KW-1185">Reference proteome</keyword>
<gene>
    <name evidence="3" type="ORF">GJQ55_09830</name>
</gene>
<dbReference type="KEGG" id="vcw:GJQ55_09830"/>
<evidence type="ECO:0000256" key="1">
    <source>
        <dbReference type="RuleBase" id="RU364038"/>
    </source>
</evidence>
<comment type="subcellular location">
    <subcellularLocation>
        <location evidence="1">Periplasm</location>
    </subcellularLocation>
</comment>
<dbReference type="CDD" id="cd03020">
    <property type="entry name" value="DsbA_DsbC_DsbG"/>
    <property type="match status" value="1"/>
</dbReference>
<evidence type="ECO:0000313" key="4">
    <source>
        <dbReference type="Proteomes" id="UP000596074"/>
    </source>
</evidence>